<sequence length="155" mass="17886">MKYCCILFLLTLFACNQQNKSEGSSDQSEIVINDTIPPLRNEVASGPVASFSEKVKDPLNDWKFAVEVYETKATFEFLAKIKYKELEVEDSLKIPNFGIMPKIEIQKGPKEQSCIIGFLDKKGVFKEYKLVQIKNQQLKISTLKYYARTRYKVKK</sequence>
<reference evidence="1" key="1">
    <citation type="submission" date="2022-11" db="EMBL/GenBank/DDBJ databases">
        <title>Dyadobacter pollutisoli sp. nov., isolated from plastic dumped soil.</title>
        <authorList>
            <person name="Kim J.M."/>
            <person name="Kim K.R."/>
            <person name="Lee J.K."/>
            <person name="Hao L."/>
            <person name="Jeon C.O."/>
        </authorList>
    </citation>
    <scope>NUCLEOTIDE SEQUENCE</scope>
    <source>
        <strain evidence="1">U1</strain>
    </source>
</reference>
<evidence type="ECO:0008006" key="3">
    <source>
        <dbReference type="Google" id="ProtNLM"/>
    </source>
</evidence>
<proteinExistence type="predicted"/>
<dbReference type="RefSeq" id="WP_244821974.1">
    <property type="nucleotide sequence ID" value="NZ_CP112998.1"/>
</dbReference>
<dbReference type="KEGG" id="dpf:ON006_31085"/>
<keyword evidence="2" id="KW-1185">Reference proteome</keyword>
<evidence type="ECO:0000313" key="1">
    <source>
        <dbReference type="EMBL" id="WAC12160.1"/>
    </source>
</evidence>
<dbReference type="PROSITE" id="PS51257">
    <property type="entry name" value="PROKAR_LIPOPROTEIN"/>
    <property type="match status" value="1"/>
</dbReference>
<dbReference type="EMBL" id="CP112998">
    <property type="protein sequence ID" value="WAC12160.1"/>
    <property type="molecule type" value="Genomic_DNA"/>
</dbReference>
<dbReference type="AlphaFoldDB" id="A0A9E8N8Z7"/>
<organism evidence="1 2">
    <name type="scientific">Dyadobacter pollutisoli</name>
    <dbReference type="NCBI Taxonomy" id="2910158"/>
    <lineage>
        <taxon>Bacteria</taxon>
        <taxon>Pseudomonadati</taxon>
        <taxon>Bacteroidota</taxon>
        <taxon>Cytophagia</taxon>
        <taxon>Cytophagales</taxon>
        <taxon>Spirosomataceae</taxon>
        <taxon>Dyadobacter</taxon>
    </lineage>
</organism>
<evidence type="ECO:0000313" key="2">
    <source>
        <dbReference type="Proteomes" id="UP001164653"/>
    </source>
</evidence>
<gene>
    <name evidence="1" type="ORF">ON006_31085</name>
</gene>
<name>A0A9E8N8Z7_9BACT</name>
<dbReference type="Proteomes" id="UP001164653">
    <property type="component" value="Chromosome"/>
</dbReference>
<accession>A0A9E8N8Z7</accession>
<protein>
    <recommendedName>
        <fullName evidence="3">Lipoprotein</fullName>
    </recommendedName>
</protein>